<dbReference type="AlphaFoldDB" id="A0AAU9JSA7"/>
<evidence type="ECO:0000313" key="2">
    <source>
        <dbReference type="Proteomes" id="UP001162131"/>
    </source>
</evidence>
<name>A0AAU9JSA7_9CILI</name>
<comment type="caution">
    <text evidence="1">The sequence shown here is derived from an EMBL/GenBank/DDBJ whole genome shotgun (WGS) entry which is preliminary data.</text>
</comment>
<protein>
    <submittedName>
        <fullName evidence="1">Uncharacterized protein</fullName>
    </submittedName>
</protein>
<accession>A0AAU9JSA7</accession>
<organism evidence="1 2">
    <name type="scientific">Blepharisma stoltei</name>
    <dbReference type="NCBI Taxonomy" id="1481888"/>
    <lineage>
        <taxon>Eukaryota</taxon>
        <taxon>Sar</taxon>
        <taxon>Alveolata</taxon>
        <taxon>Ciliophora</taxon>
        <taxon>Postciliodesmatophora</taxon>
        <taxon>Heterotrichea</taxon>
        <taxon>Heterotrichida</taxon>
        <taxon>Blepharismidae</taxon>
        <taxon>Blepharisma</taxon>
    </lineage>
</organism>
<sequence>MHQFLINLSIYPINEIASKYMELKHYYANFTSYTTGFHSTLSSCQLDLSYNQILSLQWRDQLACKN</sequence>
<dbReference type="Proteomes" id="UP001162131">
    <property type="component" value="Unassembled WGS sequence"/>
</dbReference>
<keyword evidence="2" id="KW-1185">Reference proteome</keyword>
<proteinExistence type="predicted"/>
<dbReference type="EMBL" id="CAJZBQ010000051">
    <property type="protein sequence ID" value="CAG9330662.1"/>
    <property type="molecule type" value="Genomic_DNA"/>
</dbReference>
<reference evidence="1" key="1">
    <citation type="submission" date="2021-09" db="EMBL/GenBank/DDBJ databases">
        <authorList>
            <consortium name="AG Swart"/>
            <person name="Singh M."/>
            <person name="Singh A."/>
            <person name="Seah K."/>
            <person name="Emmerich C."/>
        </authorList>
    </citation>
    <scope>NUCLEOTIDE SEQUENCE</scope>
    <source>
        <strain evidence="1">ATCC30299</strain>
    </source>
</reference>
<evidence type="ECO:0000313" key="1">
    <source>
        <dbReference type="EMBL" id="CAG9330662.1"/>
    </source>
</evidence>
<gene>
    <name evidence="1" type="ORF">BSTOLATCC_MIC51243</name>
</gene>